<evidence type="ECO:0000313" key="1">
    <source>
        <dbReference type="EMBL" id="KAI8430620.1"/>
    </source>
</evidence>
<comment type="caution">
    <text evidence="1">The sequence shown here is derived from an EMBL/GenBank/DDBJ whole genome shotgun (WGS) entry which is preliminary data.</text>
</comment>
<gene>
    <name evidence="1" type="ORF">MSG28_000831</name>
</gene>
<organism evidence="1 2">
    <name type="scientific">Choristoneura fumiferana</name>
    <name type="common">Spruce budworm moth</name>
    <name type="synonym">Archips fumiferana</name>
    <dbReference type="NCBI Taxonomy" id="7141"/>
    <lineage>
        <taxon>Eukaryota</taxon>
        <taxon>Metazoa</taxon>
        <taxon>Ecdysozoa</taxon>
        <taxon>Arthropoda</taxon>
        <taxon>Hexapoda</taxon>
        <taxon>Insecta</taxon>
        <taxon>Pterygota</taxon>
        <taxon>Neoptera</taxon>
        <taxon>Endopterygota</taxon>
        <taxon>Lepidoptera</taxon>
        <taxon>Glossata</taxon>
        <taxon>Ditrysia</taxon>
        <taxon>Tortricoidea</taxon>
        <taxon>Tortricidae</taxon>
        <taxon>Tortricinae</taxon>
        <taxon>Choristoneura</taxon>
    </lineage>
</organism>
<evidence type="ECO:0000313" key="2">
    <source>
        <dbReference type="Proteomes" id="UP001064048"/>
    </source>
</evidence>
<dbReference type="EMBL" id="CM046131">
    <property type="protein sequence ID" value="KAI8430620.1"/>
    <property type="molecule type" value="Genomic_DNA"/>
</dbReference>
<dbReference type="Proteomes" id="UP001064048">
    <property type="component" value="Chromosome Z"/>
</dbReference>
<protein>
    <submittedName>
        <fullName evidence="1">Uncharacterized protein</fullName>
    </submittedName>
</protein>
<name>A0ACC0K2M3_CHOFU</name>
<reference evidence="1 2" key="1">
    <citation type="journal article" date="2022" name="Genome Biol. Evol.">
        <title>The Spruce Budworm Genome: Reconstructing the Evolutionary History of Antifreeze Proteins.</title>
        <authorList>
            <person name="Beliveau C."/>
            <person name="Gagne P."/>
            <person name="Picq S."/>
            <person name="Vernygora O."/>
            <person name="Keeling C.I."/>
            <person name="Pinkney K."/>
            <person name="Doucet D."/>
            <person name="Wen F."/>
            <person name="Johnston J.S."/>
            <person name="Maaroufi H."/>
            <person name="Boyle B."/>
            <person name="Laroche J."/>
            <person name="Dewar K."/>
            <person name="Juretic N."/>
            <person name="Blackburn G."/>
            <person name="Nisole A."/>
            <person name="Brunet B."/>
            <person name="Brandao M."/>
            <person name="Lumley L."/>
            <person name="Duan J."/>
            <person name="Quan G."/>
            <person name="Lucarotti C.J."/>
            <person name="Roe A.D."/>
            <person name="Sperling F.A.H."/>
            <person name="Levesque R.C."/>
            <person name="Cusson M."/>
        </authorList>
    </citation>
    <scope>NUCLEOTIDE SEQUENCE [LARGE SCALE GENOMIC DNA]</scope>
    <source>
        <strain evidence="1">Glfc:IPQL:Cfum</strain>
    </source>
</reference>
<proteinExistence type="predicted"/>
<accession>A0ACC0K2M3</accession>
<keyword evidence="2" id="KW-1185">Reference proteome</keyword>
<sequence length="144" mass="15549">MAMFRWISSRALSSSASEAAELREPASEPREPGAETSADRAEPASLVRLTASLTGGAIRIKKSLDFSRSDHMDIALSMLMSSSESEHLRSFSHEHCGLVPDEYCSGRQHGSALPKEWRAGGPAGPPGRPPLRRPRRPCSCSGPH</sequence>